<feature type="region of interest" description="Disordered" evidence="1">
    <location>
        <begin position="57"/>
        <end position="113"/>
    </location>
</feature>
<dbReference type="RefSeq" id="WP_250208561.1">
    <property type="nucleotide sequence ID" value="NZ_JALXUS010000001.1"/>
</dbReference>
<comment type="caution">
    <text evidence="3">The sequence shown here is derived from an EMBL/GenBank/DDBJ whole genome shotgun (WGS) entry which is preliminary data.</text>
</comment>
<feature type="signal peptide" evidence="2">
    <location>
        <begin position="1"/>
        <end position="22"/>
    </location>
</feature>
<dbReference type="EMBL" id="JAPKIY010000035">
    <property type="protein sequence ID" value="MDS0899692.1"/>
    <property type="molecule type" value="Genomic_DNA"/>
</dbReference>
<evidence type="ECO:0000313" key="4">
    <source>
        <dbReference type="Proteomes" id="UP001182247"/>
    </source>
</evidence>
<feature type="compositionally biased region" description="Basic and acidic residues" evidence="1">
    <location>
        <begin position="68"/>
        <end position="79"/>
    </location>
</feature>
<keyword evidence="2" id="KW-0732">Signal</keyword>
<accession>A0AAE4FG64</accession>
<gene>
    <name evidence="3" type="ORF">OSC06_17180</name>
</gene>
<feature type="compositionally biased region" description="Polar residues" evidence="1">
    <location>
        <begin position="57"/>
        <end position="66"/>
    </location>
</feature>
<feature type="compositionally biased region" description="Polar residues" evidence="1">
    <location>
        <begin position="81"/>
        <end position="91"/>
    </location>
</feature>
<protein>
    <recommendedName>
        <fullName evidence="5">Lipoprotein</fullName>
    </recommendedName>
</protein>
<evidence type="ECO:0000313" key="3">
    <source>
        <dbReference type="EMBL" id="MDS0899692.1"/>
    </source>
</evidence>
<organism evidence="3 4">
    <name type="scientific">Morganella morganii</name>
    <name type="common">Proteus morganii</name>
    <dbReference type="NCBI Taxonomy" id="582"/>
    <lineage>
        <taxon>Bacteria</taxon>
        <taxon>Pseudomonadati</taxon>
        <taxon>Pseudomonadota</taxon>
        <taxon>Gammaproteobacteria</taxon>
        <taxon>Enterobacterales</taxon>
        <taxon>Morganellaceae</taxon>
        <taxon>Morganella</taxon>
    </lineage>
</organism>
<dbReference type="Proteomes" id="UP001182247">
    <property type="component" value="Unassembled WGS sequence"/>
</dbReference>
<reference evidence="3" key="1">
    <citation type="submission" date="2023-02" db="EMBL/GenBank/DDBJ databases">
        <title>Detection, antimicrobial susceptibility and genomic characterization of NDM-producing species of Morganellaceae, Yersiniaceae, and Enterobacteriaceae other than Klebsiella.</title>
        <authorList>
            <person name="Camargo C.H."/>
            <person name="Sacchi C.T."/>
            <person name="Campos K.R."/>
        </authorList>
    </citation>
    <scope>NUCLEOTIDE SEQUENCE</scope>
    <source>
        <strain evidence="3">1189_21</strain>
    </source>
</reference>
<evidence type="ECO:0000256" key="2">
    <source>
        <dbReference type="SAM" id="SignalP"/>
    </source>
</evidence>
<dbReference type="AlphaFoldDB" id="A0AAE4FG64"/>
<name>A0AAE4FG64_MORMO</name>
<evidence type="ECO:0008006" key="5">
    <source>
        <dbReference type="Google" id="ProtNLM"/>
    </source>
</evidence>
<feature type="chain" id="PRO_5041953999" description="Lipoprotein" evidence="2">
    <location>
        <begin position="23"/>
        <end position="149"/>
    </location>
</feature>
<evidence type="ECO:0000256" key="1">
    <source>
        <dbReference type="SAM" id="MobiDB-lite"/>
    </source>
</evidence>
<proteinExistence type="predicted"/>
<sequence>MMNIATFIKLTFVTTCSMVLSACNSLPHQYSTYDTLSGIIAPTGQYSEWYTDSDNYASGNSDTQASRDCMESEAREHHANGVTTVRQSNCNGSSQTHSNSRSRSRSSRVGFSVSGPVGAGLGLIDQIKDINKSHNNDVIGKDMFNEFGF</sequence>